<organism evidence="1 2">
    <name type="scientific">Hyaloscypha hepaticicola</name>
    <dbReference type="NCBI Taxonomy" id="2082293"/>
    <lineage>
        <taxon>Eukaryota</taxon>
        <taxon>Fungi</taxon>
        <taxon>Dikarya</taxon>
        <taxon>Ascomycota</taxon>
        <taxon>Pezizomycotina</taxon>
        <taxon>Leotiomycetes</taxon>
        <taxon>Helotiales</taxon>
        <taxon>Hyaloscyphaceae</taxon>
        <taxon>Hyaloscypha</taxon>
    </lineage>
</organism>
<dbReference type="Proteomes" id="UP000235672">
    <property type="component" value="Unassembled WGS sequence"/>
</dbReference>
<sequence length="75" mass="8526">MLTLTLTAGDEVWDKFENAKVPELRVGTSFPPPFSTGLLMPSKYDSMTSHPMKSRGLFGEQSNAFRNLLRYDRKD</sequence>
<dbReference type="EMBL" id="KZ613464">
    <property type="protein sequence ID" value="PMD28497.1"/>
    <property type="molecule type" value="Genomic_DNA"/>
</dbReference>
<evidence type="ECO:0000313" key="1">
    <source>
        <dbReference type="EMBL" id="PMD28497.1"/>
    </source>
</evidence>
<accession>A0A2J6QQF8</accession>
<keyword evidence="2" id="KW-1185">Reference proteome</keyword>
<reference evidence="1 2" key="1">
    <citation type="submission" date="2016-05" db="EMBL/GenBank/DDBJ databases">
        <title>A degradative enzymes factory behind the ericoid mycorrhizal symbiosis.</title>
        <authorList>
            <consortium name="DOE Joint Genome Institute"/>
            <person name="Martino E."/>
            <person name="Morin E."/>
            <person name="Grelet G."/>
            <person name="Kuo A."/>
            <person name="Kohler A."/>
            <person name="Daghino S."/>
            <person name="Barry K."/>
            <person name="Choi C."/>
            <person name="Cichocki N."/>
            <person name="Clum A."/>
            <person name="Copeland A."/>
            <person name="Hainaut M."/>
            <person name="Haridas S."/>
            <person name="Labutti K."/>
            <person name="Lindquist E."/>
            <person name="Lipzen A."/>
            <person name="Khouja H.-R."/>
            <person name="Murat C."/>
            <person name="Ohm R."/>
            <person name="Olson A."/>
            <person name="Spatafora J."/>
            <person name="Veneault-Fourrey C."/>
            <person name="Henrissat B."/>
            <person name="Grigoriev I."/>
            <person name="Martin F."/>
            <person name="Perotto S."/>
        </authorList>
    </citation>
    <scope>NUCLEOTIDE SEQUENCE [LARGE SCALE GENOMIC DNA]</scope>
    <source>
        <strain evidence="1 2">UAMH 7357</strain>
    </source>
</reference>
<gene>
    <name evidence="1" type="ORF">NA56DRAFT_696266</name>
</gene>
<proteinExistence type="predicted"/>
<name>A0A2J6QQF8_9HELO</name>
<protein>
    <submittedName>
        <fullName evidence="1">Uncharacterized protein</fullName>
    </submittedName>
</protein>
<dbReference type="AlphaFoldDB" id="A0A2J6QQF8"/>
<evidence type="ECO:0000313" key="2">
    <source>
        <dbReference type="Proteomes" id="UP000235672"/>
    </source>
</evidence>